<sequence length="167" mass="19182">MKTIDSLISFKNPIGTQIPNINLYMDQLLEYFDHTLGDLKRQNEDAVFTKTMVNNYVKSNLINAPDKKKYSHETICDLVLVYHLKRAFSIPDTTIILNAIKNDPEYYESFIKIQGAIRESLLEVIPKSLTKESAKEMLTHLSAEISIKKQLAEQLIDYLSSDIDVQK</sequence>
<dbReference type="Proteomes" id="UP001158045">
    <property type="component" value="Unassembled WGS sequence"/>
</dbReference>
<dbReference type="Pfam" id="PF08876">
    <property type="entry name" value="DUF1836"/>
    <property type="match status" value="1"/>
</dbReference>
<protein>
    <submittedName>
        <fullName evidence="1">DUF1836 domain-containing protein</fullName>
    </submittedName>
</protein>
<keyword evidence="2" id="KW-1185">Reference proteome</keyword>
<dbReference type="EMBL" id="JARYZI010000006">
    <property type="protein sequence ID" value="MDH8678499.1"/>
    <property type="molecule type" value="Genomic_DNA"/>
</dbReference>
<accession>A0ABT6NDJ0</accession>
<organism evidence="1 2">
    <name type="scientific">Fusibacter bizertensis</name>
    <dbReference type="NCBI Taxonomy" id="1488331"/>
    <lineage>
        <taxon>Bacteria</taxon>
        <taxon>Bacillati</taxon>
        <taxon>Bacillota</taxon>
        <taxon>Clostridia</taxon>
        <taxon>Eubacteriales</taxon>
        <taxon>Eubacteriales Family XII. Incertae Sedis</taxon>
        <taxon>Fusibacter</taxon>
    </lineage>
</organism>
<name>A0ABT6NDJ0_9FIRM</name>
<dbReference type="InterPro" id="IPR014975">
    <property type="entry name" value="DUF1836"/>
</dbReference>
<dbReference type="PANTHER" id="PTHR40056:SF1">
    <property type="entry name" value="DUF1836 DOMAIN-CONTAINING PROTEIN"/>
    <property type="match status" value="1"/>
</dbReference>
<reference evidence="1 2" key="1">
    <citation type="submission" date="2023-04" db="EMBL/GenBank/DDBJ databases">
        <title>Fusibacter bizertensis strain WBS, isolated from littoral bottom sediments of the Arctic seas - biochemical and genomic analysis.</title>
        <authorList>
            <person name="Brioukhanov A.L."/>
        </authorList>
    </citation>
    <scope>NUCLEOTIDE SEQUENCE [LARGE SCALE GENOMIC DNA]</scope>
    <source>
        <strain evidence="1 2">WBS</strain>
    </source>
</reference>
<evidence type="ECO:0000313" key="2">
    <source>
        <dbReference type="Proteomes" id="UP001158045"/>
    </source>
</evidence>
<comment type="caution">
    <text evidence="1">The sequence shown here is derived from an EMBL/GenBank/DDBJ whole genome shotgun (WGS) entry which is preliminary data.</text>
</comment>
<gene>
    <name evidence="1" type="ORF">QE109_10100</name>
</gene>
<dbReference type="RefSeq" id="WP_281094348.1">
    <property type="nucleotide sequence ID" value="NZ_JARYZI010000006.1"/>
</dbReference>
<evidence type="ECO:0000313" key="1">
    <source>
        <dbReference type="EMBL" id="MDH8678499.1"/>
    </source>
</evidence>
<proteinExistence type="predicted"/>
<dbReference type="PANTHER" id="PTHR40056">
    <property type="entry name" value="HYPOTHETICAL CYTOSOLIC PROTEIN"/>
    <property type="match status" value="1"/>
</dbReference>